<evidence type="ECO:0000313" key="2">
    <source>
        <dbReference type="Proteomes" id="UP000288929"/>
    </source>
</evidence>
<dbReference type="KEGG" id="cpeg:CPELA_10220"/>
<accession>A0A410WBI4</accession>
<evidence type="ECO:0000313" key="1">
    <source>
        <dbReference type="EMBL" id="QAU53294.1"/>
    </source>
</evidence>
<protein>
    <submittedName>
        <fullName evidence="1">Uncharacterized protein</fullName>
    </submittedName>
</protein>
<proteinExistence type="predicted"/>
<organism evidence="1 2">
    <name type="scientific">Corynebacterium pelargi</name>
    <dbReference type="NCBI Taxonomy" id="1471400"/>
    <lineage>
        <taxon>Bacteria</taxon>
        <taxon>Bacillati</taxon>
        <taxon>Actinomycetota</taxon>
        <taxon>Actinomycetes</taxon>
        <taxon>Mycobacteriales</taxon>
        <taxon>Corynebacteriaceae</taxon>
        <taxon>Corynebacterium</taxon>
    </lineage>
</organism>
<keyword evidence="2" id="KW-1185">Reference proteome</keyword>
<name>A0A410WBI4_9CORY</name>
<reference evidence="1 2" key="1">
    <citation type="submission" date="2019-01" db="EMBL/GenBank/DDBJ databases">
        <authorList>
            <person name="Ruckert C."/>
            <person name="Busche T."/>
            <person name="Kalinowski J."/>
        </authorList>
    </citation>
    <scope>NUCLEOTIDE SEQUENCE [LARGE SCALE GENOMIC DNA]</scope>
    <source>
        <strain evidence="1 2">136/3</strain>
    </source>
</reference>
<dbReference type="EMBL" id="CP035299">
    <property type="protein sequence ID" value="QAU53294.1"/>
    <property type="molecule type" value="Genomic_DNA"/>
</dbReference>
<dbReference type="AlphaFoldDB" id="A0A410WBI4"/>
<dbReference type="Proteomes" id="UP000288929">
    <property type="component" value="Chromosome"/>
</dbReference>
<gene>
    <name evidence="1" type="ORF">CPELA_10220</name>
</gene>
<sequence>MAQRCSGVDLQQCMAAYSVLAPDVVEATTRTFLRAPLQVLAKIDVLAGGDGRPRQGSAAQLQQLAALLQQRPPADGAILAGIVQAGIIATNAFDARSVLIGLVASRCAAISYGFDPRGLGVPETWLHRHRQRYLASAHASLNSEEAMIDFLGLFLEATIKGAAEAEGIAEAAKG</sequence>